<sequence>MLPKRNAPTEDEIKQANVIELKVLGSNNYGHSAPAQTYFYNPYTRHRLETV</sequence>
<dbReference type="AlphaFoldDB" id="K9WFV5"/>
<name>K9WFV5_9CYAN</name>
<gene>
    <name evidence="1" type="ORF">Mic7113_2893</name>
</gene>
<reference evidence="1 2" key="1">
    <citation type="submission" date="2012-06" db="EMBL/GenBank/DDBJ databases">
        <title>Finished chromosome of genome of Microcoleus sp. PCC 7113.</title>
        <authorList>
            <consortium name="US DOE Joint Genome Institute"/>
            <person name="Gugger M."/>
            <person name="Coursin T."/>
            <person name="Rippka R."/>
            <person name="Tandeau De Marsac N."/>
            <person name="Huntemann M."/>
            <person name="Wei C.-L."/>
            <person name="Han J."/>
            <person name="Detter J.C."/>
            <person name="Han C."/>
            <person name="Tapia R."/>
            <person name="Chen A."/>
            <person name="Kyrpides N."/>
            <person name="Mavromatis K."/>
            <person name="Markowitz V."/>
            <person name="Szeto E."/>
            <person name="Ivanova N."/>
            <person name="Pagani I."/>
            <person name="Pati A."/>
            <person name="Goodwin L."/>
            <person name="Nordberg H.P."/>
            <person name="Cantor M.N."/>
            <person name="Hua S.X."/>
            <person name="Woyke T."/>
            <person name="Kerfeld C.A."/>
        </authorList>
    </citation>
    <scope>NUCLEOTIDE SEQUENCE [LARGE SCALE GENOMIC DNA]</scope>
    <source>
        <strain evidence="1 2">PCC 7113</strain>
    </source>
</reference>
<dbReference type="KEGG" id="mic:Mic7113_2893"/>
<organism evidence="1 2">
    <name type="scientific">Allocoleopsis franciscana PCC 7113</name>
    <dbReference type="NCBI Taxonomy" id="1173027"/>
    <lineage>
        <taxon>Bacteria</taxon>
        <taxon>Bacillati</taxon>
        <taxon>Cyanobacteriota</taxon>
        <taxon>Cyanophyceae</taxon>
        <taxon>Coleofasciculales</taxon>
        <taxon>Coleofasciculaceae</taxon>
        <taxon>Allocoleopsis</taxon>
        <taxon>Allocoleopsis franciscana</taxon>
    </lineage>
</organism>
<evidence type="ECO:0000313" key="2">
    <source>
        <dbReference type="Proteomes" id="UP000010471"/>
    </source>
</evidence>
<keyword evidence="2" id="KW-1185">Reference proteome</keyword>
<protein>
    <submittedName>
        <fullName evidence="1">Uncharacterized protein</fullName>
    </submittedName>
</protein>
<accession>K9WFV5</accession>
<dbReference type="Proteomes" id="UP000010471">
    <property type="component" value="Chromosome"/>
</dbReference>
<dbReference type="HOGENOM" id="CLU_3100943_0_0_3"/>
<proteinExistence type="predicted"/>
<dbReference type="EMBL" id="CP003630">
    <property type="protein sequence ID" value="AFZ18671.1"/>
    <property type="molecule type" value="Genomic_DNA"/>
</dbReference>
<evidence type="ECO:0000313" key="1">
    <source>
        <dbReference type="EMBL" id="AFZ18671.1"/>
    </source>
</evidence>